<feature type="compositionally biased region" description="Polar residues" evidence="1">
    <location>
        <begin position="37"/>
        <end position="57"/>
    </location>
</feature>
<name>A0A922N4F7_9PLEO</name>
<dbReference type="AlphaFoldDB" id="A0A922N4F7"/>
<evidence type="ECO:0000313" key="2">
    <source>
        <dbReference type="EMBL" id="KAI1507354.1"/>
    </source>
</evidence>
<dbReference type="EMBL" id="NRDI02000044">
    <property type="protein sequence ID" value="KAI1507354.1"/>
    <property type="molecule type" value="Genomic_DNA"/>
</dbReference>
<gene>
    <name evidence="2" type="ORF">Ptr86124_013676</name>
</gene>
<dbReference type="InterPro" id="IPR021842">
    <property type="entry name" value="DUF3435"/>
</dbReference>
<protein>
    <submittedName>
        <fullName evidence="2">DUF3435 containing protein</fullName>
    </submittedName>
</protein>
<dbReference type="Proteomes" id="UP000249757">
    <property type="component" value="Unassembled WGS sequence"/>
</dbReference>
<dbReference type="Gene3D" id="3.40.50.300">
    <property type="entry name" value="P-loop containing nucleotide triphosphate hydrolases"/>
    <property type="match status" value="1"/>
</dbReference>
<feature type="region of interest" description="Disordered" evidence="1">
    <location>
        <begin position="37"/>
        <end position="64"/>
    </location>
</feature>
<dbReference type="PANTHER" id="PTHR37535">
    <property type="entry name" value="FLUG DOMAIN PROTEIN"/>
    <property type="match status" value="1"/>
</dbReference>
<organism evidence="2 3">
    <name type="scientific">Pyrenophora tritici-repentis</name>
    <dbReference type="NCBI Taxonomy" id="45151"/>
    <lineage>
        <taxon>Eukaryota</taxon>
        <taxon>Fungi</taxon>
        <taxon>Dikarya</taxon>
        <taxon>Ascomycota</taxon>
        <taxon>Pezizomycotina</taxon>
        <taxon>Dothideomycetes</taxon>
        <taxon>Pleosporomycetidae</taxon>
        <taxon>Pleosporales</taxon>
        <taxon>Pleosporineae</taxon>
        <taxon>Pleosporaceae</taxon>
        <taxon>Pyrenophora</taxon>
    </lineage>
</organism>
<sequence length="1124" mass="127011">MPFSTKRIIRKELATSTGIKNAALMRNRYLLRRSNPSSAADSCWEGQSDTNSFSDTYSDPDTEADTDINIELSTGEDAGFTSEQELDADLDSEAEEILKDIAQLRAEGPAKPNHTPHTIKLWKREGDFWERYCSKIMKKTKRSPEEQLRACDPEAFKAYLRWRKKNSRVKKESSMRSYWKRLSMCYMDLTRHTMDADVLTDVCNWIPSLMLDKSEKEKHAMYVQDLYAILHALWVDDTKPLHGFIRVQISLLLLLSAATATRPGAIVESASAKGSNKALSFKNIELLKVRSVVDPSRSTIVANVNLENVKNKEKDGKPKKFTFRLEGTPAFCIVSYILSIGIGQGALRDEFSSVREIFDLNIPADRDVLRIKWKKELLNQPFLCDVRNTSEGVRILKEKAFPYAKYRDTFVRLGRVAGFEESLELYQLRRASGRNINSALDPVERNQTMGHLGSTYEKYYTPTHIARDFQSIYFGSPSEALLIESVARMGLSRDRRAPTELDDEQQKELRNDPALTILRKEREVYKEQLYDQGFYPLSKGEGTDLYKKYEETKRKIGSTYQRLYRERLESAVREFHESIDTIEIARQLSGMAAEKVLTLPAVEFELRERGTIAGMLFKPIQDEKARMASSLELIRYQPVLQDRRNTSGTDEPNVIDPMVEELRMSPLVWWNVKQHIEPQQQVQRGYAVLGHVPEADNSPQDDASVPNGATRTPVLLNTDSPWSAFLCGSQGSGKSHTLSCMLENCLLTDETILPRVGLNPHPLAGLVFHYDRCQGSGVCEAAYLCTSVPTTVLVSPSNYGRLKRAYEAMAEKLGAKITVKQLYVLPKYLDTERMKTLMAVGKEDEMPLYMQTILMILRKMAIESQGLGAFDYNTFRDELSATKFASGQDGPMKLRLDLLESFMKRCKYSSSILANNENDFLAGTAGSLTIVDLTDPVIDADSACVLFDICLSVFIQQTQCGKIVALDEAHNYMAEGSGAAKAFTEKLLRTVREQRHQAVRVVIATQEPSINTQLLDLCSITMVHRCTSPAWFNVLKQHVAALYLNLPTSSQAGVGSDEKSEVSEDDRALFHKIVRLKLGESLLFCPSAVVKVVGEGIERIEGSYEQARWTPLWRAAWREYEAGI</sequence>
<comment type="caution">
    <text evidence="2">The sequence shown here is derived from an EMBL/GenBank/DDBJ whole genome shotgun (WGS) entry which is preliminary data.</text>
</comment>
<reference evidence="3" key="1">
    <citation type="journal article" date="2022" name="Microb. Genom.">
        <title>A global pangenome for the wheat fungal pathogen Pyrenophora tritici-repentis and prediction of effector protein structural homology.</title>
        <authorList>
            <person name="Moolhuijzen P.M."/>
            <person name="See P.T."/>
            <person name="Shi G."/>
            <person name="Powell H.R."/>
            <person name="Cockram J."/>
            <person name="Jorgensen L.N."/>
            <person name="Benslimane H."/>
            <person name="Strelkov S.E."/>
            <person name="Turner J."/>
            <person name="Liu Z."/>
            <person name="Moffat C.S."/>
        </authorList>
    </citation>
    <scope>NUCLEOTIDE SEQUENCE [LARGE SCALE GENOMIC DNA]</scope>
</reference>
<accession>A0A922N4F7</accession>
<dbReference type="PANTHER" id="PTHR37535:SF2">
    <property type="entry name" value="FINGER DOMAIN PROTEIN, PUTATIVE (AFU_ORTHOLOGUE AFUA_6G09300)-RELATED"/>
    <property type="match status" value="1"/>
</dbReference>
<dbReference type="SUPFAM" id="SSF52540">
    <property type="entry name" value="P-loop containing nucleoside triphosphate hydrolases"/>
    <property type="match status" value="1"/>
</dbReference>
<dbReference type="Pfam" id="PF11917">
    <property type="entry name" value="DUF3435"/>
    <property type="match status" value="1"/>
</dbReference>
<evidence type="ECO:0000256" key="1">
    <source>
        <dbReference type="SAM" id="MobiDB-lite"/>
    </source>
</evidence>
<evidence type="ECO:0000313" key="3">
    <source>
        <dbReference type="Proteomes" id="UP000249757"/>
    </source>
</evidence>
<keyword evidence="3" id="KW-1185">Reference proteome</keyword>
<proteinExistence type="predicted"/>
<dbReference type="InterPro" id="IPR027417">
    <property type="entry name" value="P-loop_NTPase"/>
</dbReference>